<evidence type="ECO:0000313" key="1">
    <source>
        <dbReference type="EMBL" id="SNR68963.1"/>
    </source>
</evidence>
<proteinExistence type="predicted"/>
<dbReference type="OrthoDB" id="1873312at2"/>
<dbReference type="EMBL" id="FZOB01000003">
    <property type="protein sequence ID" value="SNR68963.1"/>
    <property type="molecule type" value="Genomic_DNA"/>
</dbReference>
<accession>A0A238YED6</accession>
<dbReference type="Proteomes" id="UP000198405">
    <property type="component" value="Unassembled WGS sequence"/>
</dbReference>
<keyword evidence="2" id="KW-1185">Reference proteome</keyword>
<reference evidence="2" key="1">
    <citation type="submission" date="2017-06" db="EMBL/GenBank/DDBJ databases">
        <authorList>
            <person name="Varghese N."/>
            <person name="Submissions S."/>
        </authorList>
    </citation>
    <scope>NUCLEOTIDE SEQUENCE [LARGE SCALE GENOMIC DNA]</scope>
    <source>
        <strain evidence="2">DSM 15668</strain>
    </source>
</reference>
<evidence type="ECO:0008006" key="3">
    <source>
        <dbReference type="Google" id="ProtNLM"/>
    </source>
</evidence>
<organism evidence="1 2">
    <name type="scientific">Desulfurobacterium atlanticum</name>
    <dbReference type="NCBI Taxonomy" id="240169"/>
    <lineage>
        <taxon>Bacteria</taxon>
        <taxon>Pseudomonadati</taxon>
        <taxon>Aquificota</taxon>
        <taxon>Aquificia</taxon>
        <taxon>Desulfurobacteriales</taxon>
        <taxon>Desulfurobacteriaceae</taxon>
        <taxon>Desulfurobacterium</taxon>
    </lineage>
</organism>
<dbReference type="AlphaFoldDB" id="A0A238YED6"/>
<name>A0A238YED6_9BACT</name>
<sequence length="568" mass="67347">MKTLFIIGSGFSVNLGLLTTERIGEAIDIMCDDSPLEERLTRLQEKLSRERISNLDISHLKDVFHILLDTDKKSRSIRDVEDLQERAIRKIVRAYIDSFPDGDGKAFFHYLKMMPERIDWIAFKNLYSLYKNQKKLHNEKPSLVEFLTLLSKAQAYGIALPIQDNFIHRNNKNLITYMRSYNVSGAFNFYRYFFFKIFKLLLQKPVEAKVAKKYYFFFKDILSEYRNIPDDSLEKLTNRDWFTLPVRFLTFNWDPFLPFILFKVNRNINYEEENRALEYDLILQFYTDIGVSGPIIYLSESKNSSKGYHLATDDMASQVNYLTKRSYTEKTKFLSNVVYRLTKLHAVHGLFNLRMCPHCHQAFFIMPTRIRDTDIYTLKGVQDIFLSDLIPDPRDFKKVVSKYKGRYFYVPYKSGKPDMLFCPICEHPTYFEDIPLSVQTIFKLDEPDFLKKTKLKAFTEFIKADHIVVIGYSFPQDDLLNNYLLQLLSISPEIKDRKKKKITVIIYNSSFQDKVWYKFSEVEKVKDSLELNIDFLKNFFKEKNIRISFLGFPDILKRVRYEEIINFS</sequence>
<gene>
    <name evidence="1" type="ORF">SAMN06265340_10349</name>
</gene>
<evidence type="ECO:0000313" key="2">
    <source>
        <dbReference type="Proteomes" id="UP000198405"/>
    </source>
</evidence>
<protein>
    <recommendedName>
        <fullName evidence="3">SIR2-like domain-containing protein</fullName>
    </recommendedName>
</protein>
<dbReference type="RefSeq" id="WP_089322599.1">
    <property type="nucleotide sequence ID" value="NZ_FZOB01000003.1"/>
</dbReference>